<keyword evidence="7 11" id="KW-0378">Hydrolase</keyword>
<dbReference type="EC" id="3.4.19.12" evidence="11"/>
<keyword evidence="5 10" id="KW-0863">Zinc-finger</keyword>
<keyword evidence="11" id="KW-0788">Thiol protease</keyword>
<name>A0A9Q0JHE8_9ROSI</name>
<dbReference type="GO" id="GO:0005829">
    <property type="term" value="C:cytosol"/>
    <property type="evidence" value="ECO:0007669"/>
    <property type="project" value="TreeGrafter"/>
</dbReference>
<feature type="region of interest" description="Disordered" evidence="12">
    <location>
        <begin position="571"/>
        <end position="595"/>
    </location>
</feature>
<comment type="caution">
    <text evidence="15">The sequence shown here is derived from an EMBL/GenBank/DDBJ whole genome shotgun (WGS) entry which is preliminary data.</text>
</comment>
<dbReference type="InterPro" id="IPR018200">
    <property type="entry name" value="USP_CS"/>
</dbReference>
<feature type="region of interest" description="Disordered" evidence="12">
    <location>
        <begin position="1"/>
        <end position="45"/>
    </location>
</feature>
<dbReference type="Pfam" id="PF02148">
    <property type="entry name" value="zf-UBP"/>
    <property type="match status" value="1"/>
</dbReference>
<dbReference type="SUPFAM" id="SSF57850">
    <property type="entry name" value="RING/U-box"/>
    <property type="match status" value="1"/>
</dbReference>
<dbReference type="GO" id="GO:0016579">
    <property type="term" value="P:protein deubiquitination"/>
    <property type="evidence" value="ECO:0007669"/>
    <property type="project" value="InterPro"/>
</dbReference>
<proteinExistence type="inferred from homology"/>
<accession>A0A9Q0JHE8</accession>
<evidence type="ECO:0000259" key="14">
    <source>
        <dbReference type="PROSITE" id="PS50271"/>
    </source>
</evidence>
<evidence type="ECO:0000256" key="12">
    <source>
        <dbReference type="SAM" id="MobiDB-lite"/>
    </source>
</evidence>
<dbReference type="PROSITE" id="PS00973">
    <property type="entry name" value="USP_2"/>
    <property type="match status" value="1"/>
</dbReference>
<feature type="compositionally biased region" description="Low complexity" evidence="12">
    <location>
        <begin position="28"/>
        <end position="39"/>
    </location>
</feature>
<dbReference type="InterPro" id="IPR050164">
    <property type="entry name" value="Peptidase_C19"/>
</dbReference>
<evidence type="ECO:0000256" key="7">
    <source>
        <dbReference type="ARBA" id="ARBA00022801"/>
    </source>
</evidence>
<dbReference type="InterPro" id="IPR013083">
    <property type="entry name" value="Znf_RING/FYVE/PHD"/>
</dbReference>
<evidence type="ECO:0000313" key="15">
    <source>
        <dbReference type="EMBL" id="KAJ4841754.1"/>
    </source>
</evidence>
<comment type="catalytic activity">
    <reaction evidence="1 11">
        <text>Thiol-dependent hydrolysis of ester, thioester, amide, peptide and isopeptide bonds formed by the C-terminal Gly of ubiquitin (a 76-residue protein attached to proteins as an intracellular targeting signal).</text>
        <dbReference type="EC" id="3.4.19.12"/>
    </reaction>
</comment>
<dbReference type="PROSITE" id="PS50235">
    <property type="entry name" value="USP_3"/>
    <property type="match status" value="1"/>
</dbReference>
<dbReference type="InterPro" id="IPR038765">
    <property type="entry name" value="Papain-like_cys_pep_sf"/>
</dbReference>
<feature type="region of interest" description="Disordered" evidence="12">
    <location>
        <begin position="522"/>
        <end position="552"/>
    </location>
</feature>
<feature type="region of interest" description="Disordered" evidence="12">
    <location>
        <begin position="451"/>
        <end position="483"/>
    </location>
</feature>
<dbReference type="GO" id="GO:0005634">
    <property type="term" value="C:nucleus"/>
    <property type="evidence" value="ECO:0007669"/>
    <property type="project" value="TreeGrafter"/>
</dbReference>
<dbReference type="Pfam" id="PF00443">
    <property type="entry name" value="UCH"/>
    <property type="match status" value="1"/>
</dbReference>
<reference evidence="15" key="2">
    <citation type="journal article" date="2023" name="Plants (Basel)">
        <title>Annotation of the Turnera subulata (Passifloraceae) Draft Genome Reveals the S-Locus Evolved after the Divergence of Turneroideae from Passifloroideae in a Stepwise Manner.</title>
        <authorList>
            <person name="Henning P.M."/>
            <person name="Roalson E.H."/>
            <person name="Mir W."/>
            <person name="McCubbin A.G."/>
            <person name="Shore J.S."/>
        </authorList>
    </citation>
    <scope>NUCLEOTIDE SEQUENCE</scope>
    <source>
        <strain evidence="15">F60SS</strain>
    </source>
</reference>
<reference evidence="15" key="1">
    <citation type="submission" date="2022-02" db="EMBL/GenBank/DDBJ databases">
        <authorList>
            <person name="Henning P.M."/>
            <person name="McCubbin A.G."/>
            <person name="Shore J.S."/>
        </authorList>
    </citation>
    <scope>NUCLEOTIDE SEQUENCE</scope>
    <source>
        <strain evidence="15">F60SS</strain>
        <tissue evidence="15">Leaves</tissue>
    </source>
</reference>
<evidence type="ECO:0000256" key="5">
    <source>
        <dbReference type="ARBA" id="ARBA00022771"/>
    </source>
</evidence>
<dbReference type="EMBL" id="JAKUCV010002707">
    <property type="protein sequence ID" value="KAJ4841754.1"/>
    <property type="molecule type" value="Genomic_DNA"/>
</dbReference>
<dbReference type="AlphaFoldDB" id="A0A9Q0JHE8"/>
<evidence type="ECO:0000256" key="10">
    <source>
        <dbReference type="PROSITE-ProRule" id="PRU00502"/>
    </source>
</evidence>
<feature type="compositionally biased region" description="Basic residues" evidence="12">
    <location>
        <begin position="396"/>
        <end position="413"/>
    </location>
</feature>
<evidence type="ECO:0000259" key="13">
    <source>
        <dbReference type="PROSITE" id="PS50235"/>
    </source>
</evidence>
<feature type="domain" description="USP" evidence="13">
    <location>
        <begin position="224"/>
        <end position="986"/>
    </location>
</feature>
<feature type="compositionally biased region" description="Basic residues" evidence="12">
    <location>
        <begin position="1"/>
        <end position="11"/>
    </location>
</feature>
<dbReference type="InterPro" id="IPR001607">
    <property type="entry name" value="Znf_UBP"/>
</dbReference>
<dbReference type="Proteomes" id="UP001141552">
    <property type="component" value="Unassembled WGS sequence"/>
</dbReference>
<dbReference type="PROSITE" id="PS00972">
    <property type="entry name" value="USP_1"/>
    <property type="match status" value="1"/>
</dbReference>
<evidence type="ECO:0000256" key="6">
    <source>
        <dbReference type="ARBA" id="ARBA00022786"/>
    </source>
</evidence>
<dbReference type="GO" id="GO:0006508">
    <property type="term" value="P:proteolysis"/>
    <property type="evidence" value="ECO:0007669"/>
    <property type="project" value="UniProtKB-KW"/>
</dbReference>
<dbReference type="PROSITE" id="PS50271">
    <property type="entry name" value="ZF_UBP"/>
    <property type="match status" value="1"/>
</dbReference>
<dbReference type="GO" id="GO:0004843">
    <property type="term" value="F:cysteine-type deubiquitinase activity"/>
    <property type="evidence" value="ECO:0007669"/>
    <property type="project" value="UniProtKB-UniRule"/>
</dbReference>
<evidence type="ECO:0000256" key="4">
    <source>
        <dbReference type="ARBA" id="ARBA00022723"/>
    </source>
</evidence>
<evidence type="ECO:0000256" key="9">
    <source>
        <dbReference type="ARBA" id="ARBA00058678"/>
    </source>
</evidence>
<evidence type="ECO:0000256" key="2">
    <source>
        <dbReference type="ARBA" id="ARBA00009085"/>
    </source>
</evidence>
<evidence type="ECO:0000256" key="1">
    <source>
        <dbReference type="ARBA" id="ARBA00000707"/>
    </source>
</evidence>
<keyword evidence="4" id="KW-0479">Metal-binding</keyword>
<dbReference type="Gene3D" id="3.90.70.10">
    <property type="entry name" value="Cysteine proteinases"/>
    <property type="match status" value="3"/>
</dbReference>
<dbReference type="FunFam" id="3.30.40.10:FF:000900">
    <property type="entry name" value="Ubiquitinyl hydrolase 1"/>
    <property type="match status" value="1"/>
</dbReference>
<evidence type="ECO:0000256" key="8">
    <source>
        <dbReference type="ARBA" id="ARBA00022833"/>
    </source>
</evidence>
<feature type="domain" description="UBP-type" evidence="14">
    <location>
        <begin position="44"/>
        <end position="177"/>
    </location>
</feature>
<feature type="compositionally biased region" description="Polar residues" evidence="12">
    <location>
        <begin position="463"/>
        <end position="483"/>
    </location>
</feature>
<feature type="compositionally biased region" description="Basic and acidic residues" evidence="12">
    <location>
        <begin position="571"/>
        <end position="584"/>
    </location>
</feature>
<comment type="similarity">
    <text evidence="2 11">Belongs to the peptidase C19 family.</text>
</comment>
<dbReference type="InterPro" id="IPR001394">
    <property type="entry name" value="Peptidase_C19_UCH"/>
</dbReference>
<keyword evidence="8" id="KW-0862">Zinc</keyword>
<dbReference type="PANTHER" id="PTHR24006:SF781">
    <property type="entry name" value="LD34905P"/>
    <property type="match status" value="1"/>
</dbReference>
<dbReference type="PANTHER" id="PTHR24006">
    <property type="entry name" value="UBIQUITIN CARBOXYL-TERMINAL HYDROLASE"/>
    <property type="match status" value="1"/>
</dbReference>
<evidence type="ECO:0000313" key="16">
    <source>
        <dbReference type="Proteomes" id="UP001141552"/>
    </source>
</evidence>
<dbReference type="OrthoDB" id="2020758at2759"/>
<keyword evidence="3 11" id="KW-0645">Protease</keyword>
<dbReference type="SMART" id="SM00290">
    <property type="entry name" value="ZnF_UBP"/>
    <property type="match status" value="1"/>
</dbReference>
<sequence length="988" mass="107721">MGKRVKKKSRAPQKEKRVVNQSPQQGNVDGEPVDGVPPVVRERKPCPHLEKSFDLNKLSEKIGSSDPIRCGDCREGGDRRGAKGKAKLMKKKTSGDLKGNAIWVCLACGHYACGGVGFPTTPQSHAVRHAKLTRHPLVVQWENPQLRWCFPCNMLIPGEKSEENGGDKKDVLLDVVKLFKAQSSERPSVDVEDVWFGGGSVTSEIKAEGTVLSVSDGGGGYMVRGLVNLGNTCFFNSVMQNLLAMDMLRDYFFNQDACFGPLSISLKKLFGETKPESGLKSVLNPKSFFGCICSKASQFRGYQQQDSHELLRCLLDGLSTEELAVKKRQVITSEEVGIHSNPSPTFVDAAFGGRISSTVCCRECGHTSTVYEPFLDLSLSVPMKKSPSKKIQPVARGKKPKLPPKRGVKPRPKYNKEDPVSAQCISTPSVCSESTCQIQPTVIPTETTVVASGDTPASDATGPPTTTDSSALSQTENPTQSTESFGDFWLDCLGTETISDEHDLASTNHDILASQQDRDAISNNGSVEASTSCAANADPSPLPDPSSVNPWEDEVPLQVQSSEVLLLPYKEESSGDRENAKEEAEASSSVVGGQDEGEFSGFGDLFNEPEEIAGPVAGPSLGNNFAFSSFMAGNNSESDPDEVDNSDSPVSVESCLAHFVKPELLSNDNAWECENCSRALHQQMLKAKKKAETVLESSLNGGKNQSQRDVPCLDKDISGFTEVRNLSNGDTCTDNFLNTSGPRLIADNERIDCSNGTCLKTSETGQVKQFDLQCEEREVKMDVAKLEQSHGAGHYESCSEGSLSGPAVDSFSGEESTSTDYVTAKGQLMDSQLTRNSESVVKQEDDKNIKKLNVKRDATKRVFIDKAPPVLTIHLKRFTQDARGRLSKLNGHVNFSEVLDLRSCMDPRCENREDHIYRLLGVVEHLGTMRGGHYVAYVRGGGRSKGKGEKGCESSVWYHASDAYVRQVSFEEVLRSEAYILFYERISN</sequence>
<feature type="region of interest" description="Disordered" evidence="12">
    <location>
        <begin position="386"/>
        <end position="419"/>
    </location>
</feature>
<keyword evidence="16" id="KW-1185">Reference proteome</keyword>
<evidence type="ECO:0000256" key="3">
    <source>
        <dbReference type="ARBA" id="ARBA00022670"/>
    </source>
</evidence>
<organism evidence="15 16">
    <name type="scientific">Turnera subulata</name>
    <dbReference type="NCBI Taxonomy" id="218843"/>
    <lineage>
        <taxon>Eukaryota</taxon>
        <taxon>Viridiplantae</taxon>
        <taxon>Streptophyta</taxon>
        <taxon>Embryophyta</taxon>
        <taxon>Tracheophyta</taxon>
        <taxon>Spermatophyta</taxon>
        <taxon>Magnoliopsida</taxon>
        <taxon>eudicotyledons</taxon>
        <taxon>Gunneridae</taxon>
        <taxon>Pentapetalae</taxon>
        <taxon>rosids</taxon>
        <taxon>fabids</taxon>
        <taxon>Malpighiales</taxon>
        <taxon>Passifloraceae</taxon>
        <taxon>Turnera</taxon>
    </lineage>
</organism>
<gene>
    <name evidence="15" type="ORF">Tsubulata_003044</name>
</gene>
<dbReference type="InterPro" id="IPR028889">
    <property type="entry name" value="USP"/>
</dbReference>
<evidence type="ECO:0000256" key="11">
    <source>
        <dbReference type="RuleBase" id="RU366025"/>
    </source>
</evidence>
<dbReference type="Gene3D" id="3.30.40.10">
    <property type="entry name" value="Zinc/RING finger domain, C3HC4 (zinc finger)"/>
    <property type="match status" value="1"/>
</dbReference>
<dbReference type="GO" id="GO:0008270">
    <property type="term" value="F:zinc ion binding"/>
    <property type="evidence" value="ECO:0007669"/>
    <property type="project" value="UniProtKB-KW"/>
</dbReference>
<protein>
    <recommendedName>
        <fullName evidence="11">Ubiquitin carboxyl-terminal hydrolase</fullName>
        <ecNumber evidence="11">3.4.19.12</ecNumber>
    </recommendedName>
</protein>
<dbReference type="SUPFAM" id="SSF54001">
    <property type="entry name" value="Cysteine proteinases"/>
    <property type="match status" value="1"/>
</dbReference>
<keyword evidence="6 11" id="KW-0833">Ubl conjugation pathway</keyword>
<comment type="function">
    <text evidence="9">Recognizes and hydrolyzes the peptide bond at the C-terminal Gly of ubiquitin. Involved in the processing of poly-ubiquitin precursors as well as that of ubiquitinated proteins. Is involved in resistance to the arginine analog canavanine (CAN).</text>
</comment>
<feature type="compositionally biased region" description="Polar residues" evidence="12">
    <location>
        <begin position="522"/>
        <end position="534"/>
    </location>
</feature>